<sequence>MERHPLVSAIVSLYAAERFVAGCLDGLIRQTIWSDMEIIVVDACSPQNEAAVVRSRQERFPNIVYMRTPAREGVYASWNRAVRLARGRYLINANADDRLRPDALEVMVGTLEARPDIGFVYGDCQVGIQENETYEANSGDKLMRFPEFFAPATLLYCQLGPQPLWRANLHQEVGFFDESYQACGDWDFNIRLAAVTQGLHLSEALGLYLEHPAAISFRDDTTPRENELVRRRWQHPRAVEERYAAMGVPCDTLTRRAAIFLDMGLRALRFYPPWRYGAPESASSFAQDCFREALRLDSDCTSAKEWLGRPDATALTADPLSPLGLPTQAALAGLTTLPGNP</sequence>
<reference evidence="2" key="1">
    <citation type="submission" date="2011-11" db="EMBL/GenBank/DDBJ databases">
        <title>Improved High-Quality Draft sequence of Desulfovibrio sp. U5L.</title>
        <authorList>
            <consortium name="US DOE Joint Genome Institute"/>
            <person name="Lucas S."/>
            <person name="Han J."/>
            <person name="Lapidus A."/>
            <person name="Cheng J.-F."/>
            <person name="Goodwin L."/>
            <person name="Pitluck S."/>
            <person name="Peters L."/>
            <person name="Ovchinnikova G."/>
            <person name="Held B."/>
            <person name="Detter J.C."/>
            <person name="Han C."/>
            <person name="Tapia R."/>
            <person name="Land M."/>
            <person name="Hauser L."/>
            <person name="Kyrpides N."/>
            <person name="Ivanova N."/>
            <person name="Pagani I."/>
            <person name="Gabster J."/>
            <person name="Walker C."/>
            <person name="Stolyar S."/>
            <person name="Stahl D."/>
            <person name="Arkin A."/>
            <person name="Dehal P."/>
            <person name="Hazen T."/>
            <person name="Woyke T."/>
        </authorList>
    </citation>
    <scope>NUCLEOTIDE SEQUENCE [LARGE SCALE GENOMIC DNA]</scope>
    <source>
        <strain evidence="2">U5L</strain>
    </source>
</reference>
<evidence type="ECO:0000313" key="2">
    <source>
        <dbReference type="EMBL" id="EIG55780.1"/>
    </source>
</evidence>
<dbReference type="eggNOG" id="COG1216">
    <property type="taxonomic scope" value="Bacteria"/>
</dbReference>
<dbReference type="PANTHER" id="PTHR22916">
    <property type="entry name" value="GLYCOSYLTRANSFERASE"/>
    <property type="match status" value="1"/>
</dbReference>
<dbReference type="InterPro" id="IPR029044">
    <property type="entry name" value="Nucleotide-diphossugar_trans"/>
</dbReference>
<gene>
    <name evidence="2" type="ORF">DesU5LDRAFT_0056</name>
</gene>
<accession>I2Q7M4</accession>
<proteinExistence type="predicted"/>
<dbReference type="EMBL" id="JH600067">
    <property type="protein sequence ID" value="EIG55780.1"/>
    <property type="molecule type" value="Genomic_DNA"/>
</dbReference>
<dbReference type="InterPro" id="IPR001173">
    <property type="entry name" value="Glyco_trans_2-like"/>
</dbReference>
<dbReference type="STRING" id="596152.DesU5LDRAFT_0056"/>
<dbReference type="Gene3D" id="3.90.550.10">
    <property type="entry name" value="Spore Coat Polysaccharide Biosynthesis Protein SpsA, Chain A"/>
    <property type="match status" value="1"/>
</dbReference>
<name>I2Q7M4_9BACT</name>
<dbReference type="OrthoDB" id="433681at2"/>
<protein>
    <submittedName>
        <fullName evidence="2">Glycosyl transferase</fullName>
    </submittedName>
</protein>
<feature type="domain" description="Glycosyltransferase 2-like" evidence="1">
    <location>
        <begin position="8"/>
        <end position="136"/>
    </location>
</feature>
<dbReference type="AlphaFoldDB" id="I2Q7M4"/>
<organism evidence="2">
    <name type="scientific">Desulfovibrio sp. U5L</name>
    <dbReference type="NCBI Taxonomy" id="596152"/>
    <lineage>
        <taxon>Bacteria</taxon>
        <taxon>Pseudomonadati</taxon>
        <taxon>Thermodesulfobacteriota</taxon>
        <taxon>Desulfovibrionia</taxon>
        <taxon>Desulfovibrionales</taxon>
        <taxon>Desulfovibrionaceae</taxon>
        <taxon>Desulfovibrio</taxon>
    </lineage>
</organism>
<dbReference type="SUPFAM" id="SSF53448">
    <property type="entry name" value="Nucleotide-diphospho-sugar transferases"/>
    <property type="match status" value="1"/>
</dbReference>
<keyword evidence="2" id="KW-0808">Transferase</keyword>
<dbReference type="Pfam" id="PF00535">
    <property type="entry name" value="Glycos_transf_2"/>
    <property type="match status" value="1"/>
</dbReference>
<dbReference type="PANTHER" id="PTHR22916:SF3">
    <property type="entry name" value="UDP-GLCNAC:BETAGAL BETA-1,3-N-ACETYLGLUCOSAMINYLTRANSFERASE-LIKE PROTEIN 1"/>
    <property type="match status" value="1"/>
</dbReference>
<dbReference type="GO" id="GO:0016758">
    <property type="term" value="F:hexosyltransferase activity"/>
    <property type="evidence" value="ECO:0007669"/>
    <property type="project" value="UniProtKB-ARBA"/>
</dbReference>
<dbReference type="HOGENOM" id="CLU_813120_0_0_7"/>
<evidence type="ECO:0000259" key="1">
    <source>
        <dbReference type="Pfam" id="PF00535"/>
    </source>
</evidence>